<dbReference type="EMBL" id="AAOH01000002">
    <property type="protein sequence ID" value="EAR29555.1"/>
    <property type="molecule type" value="Genomic_DNA"/>
</dbReference>
<protein>
    <submittedName>
        <fullName evidence="2">N-acetylneuraminic acid synthetase</fullName>
    </submittedName>
</protein>
<dbReference type="Gene3D" id="3.90.1210.10">
    <property type="entry name" value="Antifreeze-like/N-acetylneuraminic acid synthase C-terminal domain"/>
    <property type="match status" value="1"/>
</dbReference>
<dbReference type="Pfam" id="PF03102">
    <property type="entry name" value="NeuB"/>
    <property type="match status" value="1"/>
</dbReference>
<dbReference type="PANTHER" id="PTHR42966:SF1">
    <property type="entry name" value="SIALIC ACID SYNTHASE"/>
    <property type="match status" value="1"/>
</dbReference>
<dbReference type="AlphaFoldDB" id="A4C6F1"/>
<dbReference type="NCBIfam" id="TIGR03569">
    <property type="entry name" value="NeuB_NnaB"/>
    <property type="match status" value="1"/>
</dbReference>
<evidence type="ECO:0000313" key="3">
    <source>
        <dbReference type="Proteomes" id="UP000006201"/>
    </source>
</evidence>
<dbReference type="InterPro" id="IPR036732">
    <property type="entry name" value="AFP_Neu5c_C_sf"/>
</dbReference>
<dbReference type="SUPFAM" id="SSF51569">
    <property type="entry name" value="Aldolase"/>
    <property type="match status" value="1"/>
</dbReference>
<reference evidence="2 3" key="1">
    <citation type="submission" date="2006-02" db="EMBL/GenBank/DDBJ databases">
        <authorList>
            <person name="Moran M.A."/>
            <person name="Kjelleberg S."/>
            <person name="Egan S."/>
            <person name="Saunders N."/>
            <person name="Thomas T."/>
            <person name="Ferriera S."/>
            <person name="Johnson J."/>
            <person name="Kravitz S."/>
            <person name="Halpern A."/>
            <person name="Remington K."/>
            <person name="Beeson K."/>
            <person name="Tran B."/>
            <person name="Rogers Y.-H."/>
            <person name="Friedman R."/>
            <person name="Venter J.C."/>
        </authorList>
    </citation>
    <scope>NUCLEOTIDE SEQUENCE [LARGE SCALE GENOMIC DNA]</scope>
    <source>
        <strain evidence="2 3">D2</strain>
    </source>
</reference>
<proteinExistence type="predicted"/>
<dbReference type="Proteomes" id="UP000006201">
    <property type="component" value="Unassembled WGS sequence"/>
</dbReference>
<dbReference type="HOGENOM" id="CLU_040465_0_0_6"/>
<dbReference type="GO" id="GO:0047444">
    <property type="term" value="F:N-acylneuraminate-9-phosphate synthase activity"/>
    <property type="evidence" value="ECO:0007669"/>
    <property type="project" value="TreeGrafter"/>
</dbReference>
<dbReference type="PROSITE" id="PS50844">
    <property type="entry name" value="AFP_LIKE"/>
    <property type="match status" value="1"/>
</dbReference>
<organism evidence="2 3">
    <name type="scientific">Pseudoalteromonas tunicata D2</name>
    <dbReference type="NCBI Taxonomy" id="87626"/>
    <lineage>
        <taxon>Bacteria</taxon>
        <taxon>Pseudomonadati</taxon>
        <taxon>Pseudomonadota</taxon>
        <taxon>Gammaproteobacteria</taxon>
        <taxon>Alteromonadales</taxon>
        <taxon>Pseudoalteromonadaceae</taxon>
        <taxon>Pseudoalteromonas</taxon>
    </lineage>
</organism>
<sequence>MNQSQHTIIIAEAGVNHNGDMQLAKQLIDQAALANVDYVKFQIFKSENVICAQAEKAQYQKSTTGESESQLEMVKKLELSFSQHKELQAYCQQQQVEYLSTPFDLDSFAYLMEMGLNTIKLPSGEITNYLLLHAVAAHQINVILSTGMSTIDEIQAAIAVLNSQGKVKDITILHCNTQYPTPMQDVNLYAMKSIADATGCPVGYSDHTLGIEVPVAAVALGAVMIEKHFTLDRQMPGPDHLASVEPAELKLMVQQIRNIEQALGSSVKAVSASEAANINIARKFLVANQVIEKGSLFHLGLFDAKRTGSGGVSPMLLPQLIGKVAQQQYGIDQPISAQELG</sequence>
<feature type="domain" description="AFP-like" evidence="1">
    <location>
        <begin position="284"/>
        <end position="341"/>
    </location>
</feature>
<dbReference type="InterPro" id="IPR006190">
    <property type="entry name" value="SAF_AFP_Neu5Ac"/>
</dbReference>
<dbReference type="GO" id="GO:0016051">
    <property type="term" value="P:carbohydrate biosynthetic process"/>
    <property type="evidence" value="ECO:0007669"/>
    <property type="project" value="InterPro"/>
</dbReference>
<dbReference type="InterPro" id="IPR051690">
    <property type="entry name" value="PseI-like"/>
</dbReference>
<comment type="caution">
    <text evidence="2">The sequence shown here is derived from an EMBL/GenBank/DDBJ whole genome shotgun (WGS) entry which is preliminary data.</text>
</comment>
<gene>
    <name evidence="2" type="ORF">PTD2_12084</name>
</gene>
<dbReference type="STRING" id="87626.PTD2_12084"/>
<accession>A4C6F1</accession>
<dbReference type="PANTHER" id="PTHR42966">
    <property type="entry name" value="N-ACETYLNEURAMINATE SYNTHASE"/>
    <property type="match status" value="1"/>
</dbReference>
<dbReference type="RefSeq" id="WP_009837429.1">
    <property type="nucleotide sequence ID" value="NZ_AAOH01000002.1"/>
</dbReference>
<keyword evidence="3" id="KW-1185">Reference proteome</keyword>
<dbReference type="eggNOG" id="COG2089">
    <property type="taxonomic scope" value="Bacteria"/>
</dbReference>
<dbReference type="SUPFAM" id="SSF51269">
    <property type="entry name" value="AFP III-like domain"/>
    <property type="match status" value="1"/>
</dbReference>
<evidence type="ECO:0000259" key="1">
    <source>
        <dbReference type="PROSITE" id="PS50844"/>
    </source>
</evidence>
<name>A4C6F1_9GAMM</name>
<dbReference type="Gene3D" id="3.20.20.70">
    <property type="entry name" value="Aldolase class I"/>
    <property type="match status" value="1"/>
</dbReference>
<dbReference type="InterPro" id="IPR020007">
    <property type="entry name" value="NeuB/NeuA"/>
</dbReference>
<dbReference type="OrthoDB" id="9781701at2"/>
<dbReference type="InterPro" id="IPR013785">
    <property type="entry name" value="Aldolase_TIM"/>
</dbReference>
<dbReference type="InterPro" id="IPR013132">
    <property type="entry name" value="PseI/NeuA/B-like_N"/>
</dbReference>
<evidence type="ECO:0000313" key="2">
    <source>
        <dbReference type="EMBL" id="EAR29555.1"/>
    </source>
</evidence>